<dbReference type="SUPFAM" id="SSF52172">
    <property type="entry name" value="CheY-like"/>
    <property type="match status" value="1"/>
</dbReference>
<dbReference type="Pfam" id="PF00072">
    <property type="entry name" value="Response_reg"/>
    <property type="match status" value="1"/>
</dbReference>
<dbReference type="GO" id="GO:0000155">
    <property type="term" value="F:phosphorelay sensor kinase activity"/>
    <property type="evidence" value="ECO:0007669"/>
    <property type="project" value="InterPro"/>
</dbReference>
<dbReference type="NCBIfam" id="TIGR00229">
    <property type="entry name" value="sensory_box"/>
    <property type="match status" value="3"/>
</dbReference>
<dbReference type="SUPFAM" id="SSF55874">
    <property type="entry name" value="ATPase domain of HSP90 chaperone/DNA topoisomerase II/histidine kinase"/>
    <property type="match status" value="1"/>
</dbReference>
<dbReference type="EC" id="2.7.13.3" evidence="3"/>
<dbReference type="PANTHER" id="PTHR43065">
    <property type="entry name" value="SENSOR HISTIDINE KINASE"/>
    <property type="match status" value="1"/>
</dbReference>
<dbReference type="CDD" id="cd00156">
    <property type="entry name" value="REC"/>
    <property type="match status" value="1"/>
</dbReference>
<dbReference type="Pfam" id="PF08448">
    <property type="entry name" value="PAS_4"/>
    <property type="match status" value="2"/>
</dbReference>
<dbReference type="Gene3D" id="3.40.50.2300">
    <property type="match status" value="1"/>
</dbReference>
<keyword evidence="8" id="KW-0067">ATP-binding</keyword>
<keyword evidence="7" id="KW-0418">Kinase</keyword>
<dbReference type="Pfam" id="PF00512">
    <property type="entry name" value="HisKA"/>
    <property type="match status" value="1"/>
</dbReference>
<dbReference type="InterPro" id="IPR011006">
    <property type="entry name" value="CheY-like_superfamily"/>
</dbReference>
<dbReference type="SMART" id="SM00387">
    <property type="entry name" value="HATPase_c"/>
    <property type="match status" value="1"/>
</dbReference>
<feature type="domain" description="PAS" evidence="14">
    <location>
        <begin position="381"/>
        <end position="432"/>
    </location>
</feature>
<dbReference type="Gene3D" id="3.30.450.20">
    <property type="entry name" value="PAS domain"/>
    <property type="match status" value="4"/>
</dbReference>
<dbReference type="AlphaFoldDB" id="A0A839E6A3"/>
<keyword evidence="4 10" id="KW-0597">Phosphoprotein</keyword>
<dbReference type="InterPro" id="IPR001789">
    <property type="entry name" value="Sig_transdc_resp-reg_receiver"/>
</dbReference>
<dbReference type="SMART" id="SM00091">
    <property type="entry name" value="PAS"/>
    <property type="match status" value="4"/>
</dbReference>
<dbReference type="Pfam" id="PF00989">
    <property type="entry name" value="PAS"/>
    <property type="match status" value="1"/>
</dbReference>
<dbReference type="Gene3D" id="3.30.565.10">
    <property type="entry name" value="Histidine kinase-like ATPase, C-terminal domain"/>
    <property type="match status" value="1"/>
</dbReference>
<evidence type="ECO:0000256" key="9">
    <source>
        <dbReference type="ARBA" id="ARBA00023012"/>
    </source>
</evidence>
<evidence type="ECO:0000256" key="6">
    <source>
        <dbReference type="ARBA" id="ARBA00022741"/>
    </source>
</evidence>
<dbReference type="InterPro" id="IPR003594">
    <property type="entry name" value="HATPase_dom"/>
</dbReference>
<evidence type="ECO:0000256" key="7">
    <source>
        <dbReference type="ARBA" id="ARBA00022777"/>
    </source>
</evidence>
<evidence type="ECO:0000313" key="16">
    <source>
        <dbReference type="Proteomes" id="UP000585905"/>
    </source>
</evidence>
<keyword evidence="9" id="KW-0902">Two-component regulatory system</keyword>
<dbReference type="CDD" id="cd00082">
    <property type="entry name" value="HisKA"/>
    <property type="match status" value="1"/>
</dbReference>
<dbReference type="GO" id="GO:0006355">
    <property type="term" value="P:regulation of DNA-templated transcription"/>
    <property type="evidence" value="ECO:0007669"/>
    <property type="project" value="InterPro"/>
</dbReference>
<evidence type="ECO:0000259" key="12">
    <source>
        <dbReference type="PROSITE" id="PS50109"/>
    </source>
</evidence>
<accession>A0A839E6A3</accession>
<evidence type="ECO:0000256" key="1">
    <source>
        <dbReference type="ARBA" id="ARBA00000085"/>
    </source>
</evidence>
<dbReference type="CDD" id="cd00130">
    <property type="entry name" value="PAS"/>
    <property type="match status" value="2"/>
</dbReference>
<dbReference type="PROSITE" id="PS50112">
    <property type="entry name" value="PAS"/>
    <property type="match status" value="2"/>
</dbReference>
<dbReference type="InterPro" id="IPR013767">
    <property type="entry name" value="PAS_fold"/>
</dbReference>
<evidence type="ECO:0000256" key="10">
    <source>
        <dbReference type="PROSITE-ProRule" id="PRU00169"/>
    </source>
</evidence>
<feature type="domain" description="PAS" evidence="14">
    <location>
        <begin position="262"/>
        <end position="336"/>
    </location>
</feature>
<organism evidence="15 16">
    <name type="scientific">Microcella alkalica</name>
    <dbReference type="NCBI Taxonomy" id="355930"/>
    <lineage>
        <taxon>Bacteria</taxon>
        <taxon>Bacillati</taxon>
        <taxon>Actinomycetota</taxon>
        <taxon>Actinomycetes</taxon>
        <taxon>Micrococcales</taxon>
        <taxon>Microbacteriaceae</taxon>
        <taxon>Microcella</taxon>
    </lineage>
</organism>
<dbReference type="PRINTS" id="PR00344">
    <property type="entry name" value="BCTRLSENSOR"/>
</dbReference>
<reference evidence="15 16" key="1">
    <citation type="submission" date="2020-07" db="EMBL/GenBank/DDBJ databases">
        <title>Sequencing the genomes of 1000 actinobacteria strains.</title>
        <authorList>
            <person name="Klenk H.-P."/>
        </authorList>
    </citation>
    <scope>NUCLEOTIDE SEQUENCE [LARGE SCALE GENOMIC DNA]</scope>
    <source>
        <strain evidence="15 16">DSM 19663</strain>
    </source>
</reference>
<evidence type="ECO:0000256" key="2">
    <source>
        <dbReference type="ARBA" id="ARBA00004236"/>
    </source>
</evidence>
<dbReference type="InterPro" id="IPR005467">
    <property type="entry name" value="His_kinase_dom"/>
</dbReference>
<keyword evidence="5" id="KW-0808">Transferase</keyword>
<dbReference type="InterPro" id="IPR000014">
    <property type="entry name" value="PAS"/>
</dbReference>
<dbReference type="InterPro" id="IPR036097">
    <property type="entry name" value="HisK_dim/P_sf"/>
</dbReference>
<dbReference type="PANTHER" id="PTHR43065:SF46">
    <property type="entry name" value="C4-DICARBOXYLATE TRANSPORT SENSOR PROTEIN DCTB"/>
    <property type="match status" value="1"/>
</dbReference>
<keyword evidence="16" id="KW-1185">Reference proteome</keyword>
<dbReference type="SUPFAM" id="SSF47384">
    <property type="entry name" value="Homodimeric domain of signal transducing histidine kinase"/>
    <property type="match status" value="1"/>
</dbReference>
<evidence type="ECO:0000259" key="13">
    <source>
        <dbReference type="PROSITE" id="PS50110"/>
    </source>
</evidence>
<dbReference type="Proteomes" id="UP000585905">
    <property type="component" value="Unassembled WGS sequence"/>
</dbReference>
<dbReference type="InterPro" id="IPR004358">
    <property type="entry name" value="Sig_transdc_His_kin-like_C"/>
</dbReference>
<dbReference type="GO" id="GO:0005524">
    <property type="term" value="F:ATP binding"/>
    <property type="evidence" value="ECO:0007669"/>
    <property type="project" value="UniProtKB-KW"/>
</dbReference>
<name>A0A839E6A3_9MICO</name>
<dbReference type="SMART" id="SM00388">
    <property type="entry name" value="HisKA"/>
    <property type="match status" value="1"/>
</dbReference>
<dbReference type="InterPro" id="IPR013656">
    <property type="entry name" value="PAS_4"/>
</dbReference>
<comment type="subcellular location">
    <subcellularLocation>
        <location evidence="2">Cell membrane</location>
    </subcellularLocation>
</comment>
<gene>
    <name evidence="15" type="ORF">FHX53_000237</name>
</gene>
<dbReference type="InterPro" id="IPR036890">
    <property type="entry name" value="HATPase_C_sf"/>
</dbReference>
<comment type="catalytic activity">
    <reaction evidence="1">
        <text>ATP + protein L-histidine = ADP + protein N-phospho-L-histidine.</text>
        <dbReference type="EC" id="2.7.13.3"/>
    </reaction>
</comment>
<dbReference type="RefSeq" id="WP_182489428.1">
    <property type="nucleotide sequence ID" value="NZ_BAAAOV010000002.1"/>
</dbReference>
<evidence type="ECO:0000256" key="8">
    <source>
        <dbReference type="ARBA" id="ARBA00022840"/>
    </source>
</evidence>
<dbReference type="EMBL" id="JACGWX010000001">
    <property type="protein sequence ID" value="MBA8846673.1"/>
    <property type="molecule type" value="Genomic_DNA"/>
</dbReference>
<evidence type="ECO:0000256" key="11">
    <source>
        <dbReference type="SAM" id="MobiDB-lite"/>
    </source>
</evidence>
<dbReference type="InterPro" id="IPR035965">
    <property type="entry name" value="PAS-like_dom_sf"/>
</dbReference>
<feature type="domain" description="Histidine kinase" evidence="12">
    <location>
        <begin position="517"/>
        <end position="739"/>
    </location>
</feature>
<dbReference type="SMART" id="SM00448">
    <property type="entry name" value="REC"/>
    <property type="match status" value="1"/>
</dbReference>
<dbReference type="GO" id="GO:0005886">
    <property type="term" value="C:plasma membrane"/>
    <property type="evidence" value="ECO:0007669"/>
    <property type="project" value="UniProtKB-SubCell"/>
</dbReference>
<dbReference type="SUPFAM" id="SSF55785">
    <property type="entry name" value="PYP-like sensor domain (PAS domain)"/>
    <property type="match status" value="4"/>
</dbReference>
<feature type="region of interest" description="Disordered" evidence="11">
    <location>
        <begin position="881"/>
        <end position="900"/>
    </location>
</feature>
<feature type="domain" description="Response regulatory" evidence="13">
    <location>
        <begin position="762"/>
        <end position="878"/>
    </location>
</feature>
<dbReference type="InterPro" id="IPR003661">
    <property type="entry name" value="HisK_dim/P_dom"/>
</dbReference>
<evidence type="ECO:0000313" key="15">
    <source>
        <dbReference type="EMBL" id="MBA8846673.1"/>
    </source>
</evidence>
<feature type="modified residue" description="4-aspartylphosphate" evidence="10">
    <location>
        <position position="813"/>
    </location>
</feature>
<dbReference type="Pfam" id="PF13426">
    <property type="entry name" value="PAS_9"/>
    <property type="match status" value="1"/>
</dbReference>
<evidence type="ECO:0000259" key="14">
    <source>
        <dbReference type="PROSITE" id="PS50112"/>
    </source>
</evidence>
<sequence length="900" mass="97457">MRDDHIDDRALGLATALETLAAGYPDPILLVGPSGTVLGATAALEARGAIPRSAFIGSLHTQWAAEADRAIIDDRFARALEGETCRFRTVGRPDGAGHAEVTYSPVTVDGEVIAVLVHASAIAEVEERERAKARADELLRIAGELAAFGGWSLDRETTLLTLSPEAERILGSEDESVLPLDRAAQLFAPANAEAIARTVGACFEQGETIDLELIVTTTDGRSRIVKVLGRPTTGPDGVVVAAHGAIWDVTEATAAHERAAILQQRLDLTLNSLSDGLIFLDDEWRLLYANDRAEELVGRTFSEIEGHSLWESFPELADTELEVAYQRTAREQIRTTVRTPDAFGRWFDVTAYPTATGIALYIRDVTEDERASHEMVKAQRRIADQAELIDATRDAIVVRALDGVVHYWNSSAESLYGAAADDAVGRPLRELICVADDVFDEALEVTLREGYWSDELPCTTRDGRSLIIDSRWQLLRGDDGAPDRIFSVDTDVTAWRREENLRTRARRMESLGTFAGGIAHDLNNVLTPILMSIQLLESTETDPDRLELLSTMESASKRGADMIRQVLAFARGVEGRRDRVAIDSLLVELQRFAADALPAAIRFTAEIDDGLPCALGDPTQLIQVLMNLVTNARDAMPDGGELRVTASTIVLEDSFSTEAFQVEPGAHIIIDVVDTGHGMTLEMTEKIFEPFYTTKSMGKGTGLGLASSLAIAQSHGGTIRVYSEPERGTRFSVILPTASGDARASSEPRIPTRALPRGRGELIVVVDDDPTIRLITSRTLQRYDYRTLVAENGRDAIDLVEAPGTAVDLVLTDMMMPLMDGAATTAYLEEHHPDIPVIAASGLTSAGGAARSAGMGVAAFLPKPYTTSLLLTTIRDVLDGVGGHEHDGQNGSSHPSEESR</sequence>
<dbReference type="PROSITE" id="PS50110">
    <property type="entry name" value="RESPONSE_REGULATORY"/>
    <property type="match status" value="1"/>
</dbReference>
<dbReference type="Gene3D" id="1.10.287.130">
    <property type="match status" value="1"/>
</dbReference>
<protein>
    <recommendedName>
        <fullName evidence="3">histidine kinase</fullName>
        <ecNumber evidence="3">2.7.13.3</ecNumber>
    </recommendedName>
</protein>
<dbReference type="PROSITE" id="PS50109">
    <property type="entry name" value="HIS_KIN"/>
    <property type="match status" value="1"/>
</dbReference>
<proteinExistence type="predicted"/>
<keyword evidence="6" id="KW-0547">Nucleotide-binding</keyword>
<evidence type="ECO:0000256" key="5">
    <source>
        <dbReference type="ARBA" id="ARBA00022679"/>
    </source>
</evidence>
<evidence type="ECO:0000256" key="3">
    <source>
        <dbReference type="ARBA" id="ARBA00012438"/>
    </source>
</evidence>
<comment type="caution">
    <text evidence="15">The sequence shown here is derived from an EMBL/GenBank/DDBJ whole genome shotgun (WGS) entry which is preliminary data.</text>
</comment>
<evidence type="ECO:0000256" key="4">
    <source>
        <dbReference type="ARBA" id="ARBA00022553"/>
    </source>
</evidence>
<dbReference type="Pfam" id="PF02518">
    <property type="entry name" value="HATPase_c"/>
    <property type="match status" value="1"/>
</dbReference>